<dbReference type="AlphaFoldDB" id="A0A804RCC4"/>
<proteinExistence type="predicted"/>
<reference evidence="2" key="3">
    <citation type="submission" date="2021-05" db="UniProtKB">
        <authorList>
            <consortium name="EnsemblPlants"/>
        </authorList>
    </citation>
    <scope>IDENTIFICATION</scope>
    <source>
        <strain evidence="2">cv. B73</strain>
    </source>
</reference>
<reference evidence="2" key="2">
    <citation type="submission" date="2019-07" db="EMBL/GenBank/DDBJ databases">
        <authorList>
            <person name="Seetharam A."/>
            <person name="Woodhouse M."/>
            <person name="Cannon E."/>
        </authorList>
    </citation>
    <scope>NUCLEOTIDE SEQUENCE [LARGE SCALE GENOMIC DNA]</scope>
    <source>
        <strain evidence="2">cv. B73</strain>
    </source>
</reference>
<keyword evidence="3" id="KW-1185">Reference proteome</keyword>
<accession>A0A804RCC4</accession>
<name>A0A804RCC4_MAIZE</name>
<evidence type="ECO:0000313" key="2">
    <source>
        <dbReference type="EnsemblPlants" id="Zm00001eb413720_P001"/>
    </source>
</evidence>
<protein>
    <submittedName>
        <fullName evidence="2">Uncharacterized protein</fullName>
    </submittedName>
</protein>
<evidence type="ECO:0000256" key="1">
    <source>
        <dbReference type="SAM" id="MobiDB-lite"/>
    </source>
</evidence>
<organism evidence="2 3">
    <name type="scientific">Zea mays</name>
    <name type="common">Maize</name>
    <dbReference type="NCBI Taxonomy" id="4577"/>
    <lineage>
        <taxon>Eukaryota</taxon>
        <taxon>Viridiplantae</taxon>
        <taxon>Streptophyta</taxon>
        <taxon>Embryophyta</taxon>
        <taxon>Tracheophyta</taxon>
        <taxon>Spermatophyta</taxon>
        <taxon>Magnoliopsida</taxon>
        <taxon>Liliopsida</taxon>
        <taxon>Poales</taxon>
        <taxon>Poaceae</taxon>
        <taxon>PACMAD clade</taxon>
        <taxon>Panicoideae</taxon>
        <taxon>Andropogonodae</taxon>
        <taxon>Andropogoneae</taxon>
        <taxon>Tripsacinae</taxon>
        <taxon>Zea</taxon>
    </lineage>
</organism>
<reference evidence="3" key="1">
    <citation type="journal article" date="2009" name="Science">
        <title>The B73 maize genome: complexity, diversity, and dynamics.</title>
        <authorList>
            <person name="Schnable P.S."/>
            <person name="Ware D."/>
            <person name="Fulton R.S."/>
            <person name="Stein J.C."/>
            <person name="Wei F."/>
            <person name="Pasternak S."/>
            <person name="Liang C."/>
            <person name="Zhang J."/>
            <person name="Fulton L."/>
            <person name="Graves T.A."/>
            <person name="Minx P."/>
            <person name="Reily A.D."/>
            <person name="Courtney L."/>
            <person name="Kruchowski S.S."/>
            <person name="Tomlinson C."/>
            <person name="Strong C."/>
            <person name="Delehaunty K."/>
            <person name="Fronick C."/>
            <person name="Courtney B."/>
            <person name="Rock S.M."/>
            <person name="Belter E."/>
            <person name="Du F."/>
            <person name="Kim K."/>
            <person name="Abbott R.M."/>
            <person name="Cotton M."/>
            <person name="Levy A."/>
            <person name="Marchetto P."/>
            <person name="Ochoa K."/>
            <person name="Jackson S.M."/>
            <person name="Gillam B."/>
            <person name="Chen W."/>
            <person name="Yan L."/>
            <person name="Higginbotham J."/>
            <person name="Cardenas M."/>
            <person name="Waligorski J."/>
            <person name="Applebaum E."/>
            <person name="Phelps L."/>
            <person name="Falcone J."/>
            <person name="Kanchi K."/>
            <person name="Thane T."/>
            <person name="Scimone A."/>
            <person name="Thane N."/>
            <person name="Henke J."/>
            <person name="Wang T."/>
            <person name="Ruppert J."/>
            <person name="Shah N."/>
            <person name="Rotter K."/>
            <person name="Hodges J."/>
            <person name="Ingenthron E."/>
            <person name="Cordes M."/>
            <person name="Kohlberg S."/>
            <person name="Sgro J."/>
            <person name="Delgado B."/>
            <person name="Mead K."/>
            <person name="Chinwalla A."/>
            <person name="Leonard S."/>
            <person name="Crouse K."/>
            <person name="Collura K."/>
            <person name="Kudrna D."/>
            <person name="Currie J."/>
            <person name="He R."/>
            <person name="Angelova A."/>
            <person name="Rajasekar S."/>
            <person name="Mueller T."/>
            <person name="Lomeli R."/>
            <person name="Scara G."/>
            <person name="Ko A."/>
            <person name="Delaney K."/>
            <person name="Wissotski M."/>
            <person name="Lopez G."/>
            <person name="Campos D."/>
            <person name="Braidotti M."/>
            <person name="Ashley E."/>
            <person name="Golser W."/>
            <person name="Kim H."/>
            <person name="Lee S."/>
            <person name="Lin J."/>
            <person name="Dujmic Z."/>
            <person name="Kim W."/>
            <person name="Talag J."/>
            <person name="Zuccolo A."/>
            <person name="Fan C."/>
            <person name="Sebastian A."/>
            <person name="Kramer M."/>
            <person name="Spiegel L."/>
            <person name="Nascimento L."/>
            <person name="Zutavern T."/>
            <person name="Miller B."/>
            <person name="Ambroise C."/>
            <person name="Muller S."/>
            <person name="Spooner W."/>
            <person name="Narechania A."/>
            <person name="Ren L."/>
            <person name="Wei S."/>
            <person name="Kumari S."/>
            <person name="Faga B."/>
            <person name="Levy M.J."/>
            <person name="McMahan L."/>
            <person name="Van Buren P."/>
            <person name="Vaughn M.W."/>
            <person name="Ying K."/>
            <person name="Yeh C.-T."/>
            <person name="Emrich S.J."/>
            <person name="Jia Y."/>
            <person name="Kalyanaraman A."/>
            <person name="Hsia A.-P."/>
            <person name="Barbazuk W.B."/>
            <person name="Baucom R.S."/>
            <person name="Brutnell T.P."/>
            <person name="Carpita N.C."/>
            <person name="Chaparro C."/>
            <person name="Chia J.-M."/>
            <person name="Deragon J.-M."/>
            <person name="Estill J.C."/>
            <person name="Fu Y."/>
            <person name="Jeddeloh J.A."/>
            <person name="Han Y."/>
            <person name="Lee H."/>
            <person name="Li P."/>
            <person name="Lisch D.R."/>
            <person name="Liu S."/>
            <person name="Liu Z."/>
            <person name="Nagel D.H."/>
            <person name="McCann M.C."/>
            <person name="SanMiguel P."/>
            <person name="Myers A.M."/>
            <person name="Nettleton D."/>
            <person name="Nguyen J."/>
            <person name="Penning B.W."/>
            <person name="Ponnala L."/>
            <person name="Schneider K.L."/>
            <person name="Schwartz D.C."/>
            <person name="Sharma A."/>
            <person name="Soderlund C."/>
            <person name="Springer N.M."/>
            <person name="Sun Q."/>
            <person name="Wang H."/>
            <person name="Waterman M."/>
            <person name="Westerman R."/>
            <person name="Wolfgruber T.K."/>
            <person name="Yang L."/>
            <person name="Yu Y."/>
            <person name="Zhang L."/>
            <person name="Zhou S."/>
            <person name="Zhu Q."/>
            <person name="Bennetzen J.L."/>
            <person name="Dawe R.K."/>
            <person name="Jiang J."/>
            <person name="Jiang N."/>
            <person name="Presting G.G."/>
            <person name="Wessler S.R."/>
            <person name="Aluru S."/>
            <person name="Martienssen R.A."/>
            <person name="Clifton S.W."/>
            <person name="McCombie W.R."/>
            <person name="Wing R.A."/>
            <person name="Wilson R.K."/>
        </authorList>
    </citation>
    <scope>NUCLEOTIDE SEQUENCE [LARGE SCALE GENOMIC DNA]</scope>
    <source>
        <strain evidence="3">cv. B73</strain>
    </source>
</reference>
<dbReference type="Gramene" id="Zm00001eb413720_T001">
    <property type="protein sequence ID" value="Zm00001eb413720_P001"/>
    <property type="gene ID" value="Zm00001eb413720"/>
</dbReference>
<dbReference type="EnsemblPlants" id="Zm00001eb413720_T001">
    <property type="protein sequence ID" value="Zm00001eb413720_P001"/>
    <property type="gene ID" value="Zm00001eb413720"/>
</dbReference>
<dbReference type="InParanoid" id="A0A804RCC4"/>
<evidence type="ECO:0000313" key="3">
    <source>
        <dbReference type="Proteomes" id="UP000007305"/>
    </source>
</evidence>
<feature type="region of interest" description="Disordered" evidence="1">
    <location>
        <begin position="1"/>
        <end position="20"/>
    </location>
</feature>
<dbReference type="Proteomes" id="UP000007305">
    <property type="component" value="Chromosome 10"/>
</dbReference>
<sequence>MRRYRGVEINSTDEDGDDDDVSVGSKLWAIPDASLDALTVGFAMAFSSNTIDDDASKVSTHNPHAKRTGYVLRKLGGLNKLGNEITYFMRLLKNPIRASQKLLWGLW</sequence>
<feature type="compositionally biased region" description="Acidic residues" evidence="1">
    <location>
        <begin position="11"/>
        <end position="20"/>
    </location>
</feature>